<keyword evidence="2" id="KW-1185">Reference proteome</keyword>
<gene>
    <name evidence="1" type="ORF">L596_012815</name>
</gene>
<proteinExistence type="predicted"/>
<name>A0A4U5NY81_STECR</name>
<dbReference type="Proteomes" id="UP000298663">
    <property type="component" value="Unassembled WGS sequence"/>
</dbReference>
<sequence>MWHLKHGGALIERVSLNGKEAVKQLNGTGRNSPEEPTGSENWSLLAIASIQQRILSRQRVPAWHPSS</sequence>
<reference evidence="1 2" key="2">
    <citation type="journal article" date="2019" name="G3 (Bethesda)">
        <title>Hybrid Assembly of the Genome of the Entomopathogenic Nematode Steinernema carpocapsae Identifies the X-Chromosome.</title>
        <authorList>
            <person name="Serra L."/>
            <person name="Macchietto M."/>
            <person name="Macias-Munoz A."/>
            <person name="McGill C.J."/>
            <person name="Rodriguez I.M."/>
            <person name="Rodriguez B."/>
            <person name="Murad R."/>
            <person name="Mortazavi A."/>
        </authorList>
    </citation>
    <scope>NUCLEOTIDE SEQUENCE [LARGE SCALE GENOMIC DNA]</scope>
    <source>
        <strain evidence="1 2">ALL</strain>
    </source>
</reference>
<protein>
    <submittedName>
        <fullName evidence="1">Uncharacterized protein</fullName>
    </submittedName>
</protein>
<reference evidence="1 2" key="1">
    <citation type="journal article" date="2015" name="Genome Biol.">
        <title>Comparative genomics of Steinernema reveals deeply conserved gene regulatory networks.</title>
        <authorList>
            <person name="Dillman A.R."/>
            <person name="Macchietto M."/>
            <person name="Porter C.F."/>
            <person name="Rogers A."/>
            <person name="Williams B."/>
            <person name="Antoshechkin I."/>
            <person name="Lee M.M."/>
            <person name="Goodwin Z."/>
            <person name="Lu X."/>
            <person name="Lewis E.E."/>
            <person name="Goodrich-Blair H."/>
            <person name="Stock S.P."/>
            <person name="Adams B.J."/>
            <person name="Sternberg P.W."/>
            <person name="Mortazavi A."/>
        </authorList>
    </citation>
    <scope>NUCLEOTIDE SEQUENCE [LARGE SCALE GENOMIC DNA]</scope>
    <source>
        <strain evidence="1 2">ALL</strain>
    </source>
</reference>
<accession>A0A4U5NY81</accession>
<dbReference type="AlphaFoldDB" id="A0A4U5NY81"/>
<comment type="caution">
    <text evidence="1">The sequence shown here is derived from an EMBL/GenBank/DDBJ whole genome shotgun (WGS) entry which is preliminary data.</text>
</comment>
<evidence type="ECO:0000313" key="1">
    <source>
        <dbReference type="EMBL" id="TKR88599.1"/>
    </source>
</evidence>
<evidence type="ECO:0000313" key="2">
    <source>
        <dbReference type="Proteomes" id="UP000298663"/>
    </source>
</evidence>
<dbReference type="EMBL" id="AZBU02000003">
    <property type="protein sequence ID" value="TKR88599.1"/>
    <property type="molecule type" value="Genomic_DNA"/>
</dbReference>
<organism evidence="1 2">
    <name type="scientific">Steinernema carpocapsae</name>
    <name type="common">Entomopathogenic nematode</name>
    <dbReference type="NCBI Taxonomy" id="34508"/>
    <lineage>
        <taxon>Eukaryota</taxon>
        <taxon>Metazoa</taxon>
        <taxon>Ecdysozoa</taxon>
        <taxon>Nematoda</taxon>
        <taxon>Chromadorea</taxon>
        <taxon>Rhabditida</taxon>
        <taxon>Tylenchina</taxon>
        <taxon>Panagrolaimomorpha</taxon>
        <taxon>Strongyloidoidea</taxon>
        <taxon>Steinernematidae</taxon>
        <taxon>Steinernema</taxon>
    </lineage>
</organism>